<evidence type="ECO:0000256" key="17">
    <source>
        <dbReference type="ARBA" id="ARBA00047816"/>
    </source>
</evidence>
<dbReference type="NCBIfam" id="TIGR02866">
    <property type="entry name" value="CoxB"/>
    <property type="match status" value="1"/>
</dbReference>
<accession>A0ABS0AI58</accession>
<feature type="domain" description="Cytochrome oxidase subunit II copper A binding" evidence="20">
    <location>
        <begin position="108"/>
        <end position="219"/>
    </location>
</feature>
<dbReference type="SUPFAM" id="SSF81464">
    <property type="entry name" value="Cytochrome c oxidase subunit II-like, transmembrane region"/>
    <property type="match status" value="1"/>
</dbReference>
<dbReference type="SUPFAM" id="SSF49503">
    <property type="entry name" value="Cupredoxins"/>
    <property type="match status" value="1"/>
</dbReference>
<dbReference type="PROSITE" id="PS50857">
    <property type="entry name" value="COX2_CUA"/>
    <property type="match status" value="1"/>
</dbReference>
<evidence type="ECO:0000256" key="1">
    <source>
        <dbReference type="ARBA" id="ARBA00004141"/>
    </source>
</evidence>
<keyword evidence="10" id="KW-0249">Electron transport</keyword>
<protein>
    <recommendedName>
        <fullName evidence="3">cytochrome-c oxidase</fullName>
        <ecNumber evidence="3">7.1.1.9</ecNumber>
    </recommendedName>
    <alternativeName>
        <fullName evidence="16">Cytochrome aa3 subunit 2</fullName>
    </alternativeName>
</protein>
<evidence type="ECO:0000313" key="22">
    <source>
        <dbReference type="EMBL" id="MBF5053822.1"/>
    </source>
</evidence>
<dbReference type="EMBL" id="ARXR01000023">
    <property type="protein sequence ID" value="MBF5053822.1"/>
    <property type="molecule type" value="Genomic_DNA"/>
</dbReference>
<dbReference type="InterPro" id="IPR002429">
    <property type="entry name" value="CcO_II-like_C"/>
</dbReference>
<feature type="transmembrane region" description="Helical" evidence="19">
    <location>
        <begin position="72"/>
        <end position="97"/>
    </location>
</feature>
<comment type="function">
    <text evidence="15">Subunits I and II form the functional core of the enzyme complex. Electrons originating in cytochrome c are transferred via heme a and Cu(A) to the binuclear center formed by heme a3 and Cu(B).</text>
</comment>
<dbReference type="InterPro" id="IPR014222">
    <property type="entry name" value="Cyt_c_oxidase_su2"/>
</dbReference>
<dbReference type="PROSITE" id="PS00078">
    <property type="entry name" value="COX2"/>
    <property type="match status" value="1"/>
</dbReference>
<comment type="catalytic activity">
    <reaction evidence="17">
        <text>4 Fe(II)-[cytochrome c] + O2 + 8 H(+)(in) = 4 Fe(III)-[cytochrome c] + 2 H2O + 4 H(+)(out)</text>
        <dbReference type="Rhea" id="RHEA:11436"/>
        <dbReference type="Rhea" id="RHEA-COMP:10350"/>
        <dbReference type="Rhea" id="RHEA-COMP:14399"/>
        <dbReference type="ChEBI" id="CHEBI:15377"/>
        <dbReference type="ChEBI" id="CHEBI:15378"/>
        <dbReference type="ChEBI" id="CHEBI:15379"/>
        <dbReference type="ChEBI" id="CHEBI:29033"/>
        <dbReference type="ChEBI" id="CHEBI:29034"/>
        <dbReference type="EC" id="7.1.1.9"/>
    </reaction>
</comment>
<dbReference type="RefSeq" id="WP_194856423.1">
    <property type="nucleotide sequence ID" value="NZ_ARXR01000023.1"/>
</dbReference>
<evidence type="ECO:0000256" key="4">
    <source>
        <dbReference type="ARBA" id="ARBA00022448"/>
    </source>
</evidence>
<dbReference type="Pfam" id="PF00116">
    <property type="entry name" value="COX2"/>
    <property type="match status" value="1"/>
</dbReference>
<dbReference type="InterPro" id="IPR001505">
    <property type="entry name" value="Copper_CuA"/>
</dbReference>
<comment type="subcellular location">
    <subcellularLocation>
        <location evidence="1">Membrane</location>
        <topology evidence="1">Multi-pass membrane protein</topology>
    </subcellularLocation>
</comment>
<dbReference type="CDD" id="cd13915">
    <property type="entry name" value="CuRO_HCO_II_like_2"/>
    <property type="match status" value="1"/>
</dbReference>
<evidence type="ECO:0000256" key="3">
    <source>
        <dbReference type="ARBA" id="ARBA00012949"/>
    </source>
</evidence>
<name>A0ABS0AI58_9GAMM</name>
<dbReference type="Proteomes" id="UP000644441">
    <property type="component" value="Unassembled WGS sequence"/>
</dbReference>
<dbReference type="PANTHER" id="PTHR22888:SF9">
    <property type="entry name" value="CYTOCHROME C OXIDASE SUBUNIT 2"/>
    <property type="match status" value="1"/>
</dbReference>
<keyword evidence="23" id="KW-1185">Reference proteome</keyword>
<evidence type="ECO:0000256" key="12">
    <source>
        <dbReference type="ARBA" id="ARBA00023004"/>
    </source>
</evidence>
<dbReference type="InterPro" id="IPR036909">
    <property type="entry name" value="Cyt_c-like_dom_sf"/>
</dbReference>
<keyword evidence="6" id="KW-0679">Respiratory chain</keyword>
<feature type="domain" description="Cytochrome c" evidence="21">
    <location>
        <begin position="225"/>
        <end position="319"/>
    </location>
</feature>
<evidence type="ECO:0000256" key="19">
    <source>
        <dbReference type="SAM" id="Phobius"/>
    </source>
</evidence>
<evidence type="ECO:0000259" key="21">
    <source>
        <dbReference type="PROSITE" id="PS51007"/>
    </source>
</evidence>
<keyword evidence="12 18" id="KW-0408">Iron</keyword>
<reference evidence="22 23" key="1">
    <citation type="submission" date="2012-09" db="EMBL/GenBank/DDBJ databases">
        <title>Genome Sequence of alkane-degrading Bacterium Alcanivorax venustensis ISO4.</title>
        <authorList>
            <person name="Lai Q."/>
            <person name="Shao Z."/>
        </authorList>
    </citation>
    <scope>NUCLEOTIDE SEQUENCE [LARGE SCALE GENOMIC DNA]</scope>
    <source>
        <strain evidence="22 23">ISO4</strain>
    </source>
</reference>
<evidence type="ECO:0000256" key="8">
    <source>
        <dbReference type="ARBA" id="ARBA00022723"/>
    </source>
</evidence>
<dbReference type="PROSITE" id="PS51007">
    <property type="entry name" value="CYTC"/>
    <property type="match status" value="1"/>
</dbReference>
<feature type="transmembrane region" description="Helical" evidence="19">
    <location>
        <begin position="27"/>
        <end position="51"/>
    </location>
</feature>
<evidence type="ECO:0000256" key="2">
    <source>
        <dbReference type="ARBA" id="ARBA00007866"/>
    </source>
</evidence>
<keyword evidence="13" id="KW-0186">Copper</keyword>
<evidence type="ECO:0000256" key="13">
    <source>
        <dbReference type="ARBA" id="ARBA00023008"/>
    </source>
</evidence>
<comment type="similarity">
    <text evidence="2">Belongs to the cytochrome c oxidase subunit 2 family.</text>
</comment>
<dbReference type="Gene3D" id="1.10.760.10">
    <property type="entry name" value="Cytochrome c-like domain"/>
    <property type="match status" value="1"/>
</dbReference>
<gene>
    <name evidence="22" type="ORF">ISO4_02424</name>
</gene>
<evidence type="ECO:0000259" key="20">
    <source>
        <dbReference type="PROSITE" id="PS50857"/>
    </source>
</evidence>
<evidence type="ECO:0000256" key="7">
    <source>
        <dbReference type="ARBA" id="ARBA00022692"/>
    </source>
</evidence>
<evidence type="ECO:0000256" key="16">
    <source>
        <dbReference type="ARBA" id="ARBA00031399"/>
    </source>
</evidence>
<dbReference type="InterPro" id="IPR008972">
    <property type="entry name" value="Cupredoxin"/>
</dbReference>
<keyword evidence="5 18" id="KW-0349">Heme</keyword>
<dbReference type="InterPro" id="IPR036257">
    <property type="entry name" value="Cyt_c_oxidase_su2_TM_sf"/>
</dbReference>
<evidence type="ECO:0000256" key="18">
    <source>
        <dbReference type="PROSITE-ProRule" id="PRU00433"/>
    </source>
</evidence>
<dbReference type="PANTHER" id="PTHR22888">
    <property type="entry name" value="CYTOCHROME C OXIDASE, SUBUNIT II"/>
    <property type="match status" value="1"/>
</dbReference>
<evidence type="ECO:0000256" key="15">
    <source>
        <dbReference type="ARBA" id="ARBA00024688"/>
    </source>
</evidence>
<evidence type="ECO:0000256" key="10">
    <source>
        <dbReference type="ARBA" id="ARBA00022982"/>
    </source>
</evidence>
<keyword evidence="4" id="KW-0813">Transport</keyword>
<proteinExistence type="inferred from homology"/>
<dbReference type="EC" id="7.1.1.9" evidence="3"/>
<keyword evidence="8 18" id="KW-0479">Metal-binding</keyword>
<dbReference type="Gene3D" id="1.10.287.90">
    <property type="match status" value="1"/>
</dbReference>
<sequence length="326" mass="36513">MADADDRWQLLLFPESASSVSGQVDTLFWAMVVACGLVVALVFTVLLVFGIRYRRGSPASRRGSPLLYHNRWLEIGWSIPVLAAFLFFFAWGALLYVEILDPPTPEDGDARRVNVIGKQWMWKFQHPEGIREINTLHVAVGQTVRLRMTSQDVIHSFFVPAFRIKQDVLPQTYTRLQFAPTKVGRFDLYCAEYCGLSHSGMVGEVVVMPPSEFQDWLARRDRPGTPQQDGERLFRQYGCSGCHGEASSVRAPDLAGLYGKPVPLESGGTVTADAQYLRDSIVFPSKHVVAGYEPIMPSFKDQISEEDLLKLTAYIQSLTPEEPDAP</sequence>
<dbReference type="InterPro" id="IPR045187">
    <property type="entry name" value="CcO_II"/>
</dbReference>
<comment type="caution">
    <text evidence="22">The sequence shown here is derived from an EMBL/GenBank/DDBJ whole genome shotgun (WGS) entry which is preliminary data.</text>
</comment>
<evidence type="ECO:0000256" key="14">
    <source>
        <dbReference type="ARBA" id="ARBA00023136"/>
    </source>
</evidence>
<evidence type="ECO:0000256" key="5">
    <source>
        <dbReference type="ARBA" id="ARBA00022617"/>
    </source>
</evidence>
<keyword evidence="9" id="KW-1278">Translocase</keyword>
<keyword evidence="7 19" id="KW-0812">Transmembrane</keyword>
<dbReference type="SUPFAM" id="SSF46626">
    <property type="entry name" value="Cytochrome c"/>
    <property type="match status" value="1"/>
</dbReference>
<dbReference type="Gene3D" id="2.60.40.420">
    <property type="entry name" value="Cupredoxins - blue copper proteins"/>
    <property type="match status" value="1"/>
</dbReference>
<evidence type="ECO:0000256" key="11">
    <source>
        <dbReference type="ARBA" id="ARBA00022989"/>
    </source>
</evidence>
<organism evidence="22 23">
    <name type="scientific">Alloalcanivorax venustensis ISO4</name>
    <dbReference type="NCBI Taxonomy" id="1177184"/>
    <lineage>
        <taxon>Bacteria</taxon>
        <taxon>Pseudomonadati</taxon>
        <taxon>Pseudomonadota</taxon>
        <taxon>Gammaproteobacteria</taxon>
        <taxon>Oceanospirillales</taxon>
        <taxon>Alcanivoracaceae</taxon>
        <taxon>Alloalcanivorax</taxon>
    </lineage>
</organism>
<keyword evidence="11 19" id="KW-1133">Transmembrane helix</keyword>
<dbReference type="Pfam" id="PF00034">
    <property type="entry name" value="Cytochrom_C"/>
    <property type="match status" value="1"/>
</dbReference>
<evidence type="ECO:0000256" key="9">
    <source>
        <dbReference type="ARBA" id="ARBA00022967"/>
    </source>
</evidence>
<evidence type="ECO:0000256" key="6">
    <source>
        <dbReference type="ARBA" id="ARBA00022660"/>
    </source>
</evidence>
<dbReference type="InterPro" id="IPR009056">
    <property type="entry name" value="Cyt_c-like_dom"/>
</dbReference>
<keyword evidence="14 19" id="KW-0472">Membrane</keyword>
<evidence type="ECO:0000313" key="23">
    <source>
        <dbReference type="Proteomes" id="UP000644441"/>
    </source>
</evidence>